<evidence type="ECO:0000256" key="1">
    <source>
        <dbReference type="SAM" id="Phobius"/>
    </source>
</evidence>
<evidence type="ECO:0000313" key="4">
    <source>
        <dbReference type="EMBL" id="VDK78701.1"/>
    </source>
</evidence>
<dbReference type="PANTHER" id="PTHR46957">
    <property type="entry name" value="CYTOKINE RECEPTOR"/>
    <property type="match status" value="1"/>
</dbReference>
<reference evidence="4 5" key="1">
    <citation type="submission" date="2018-11" db="EMBL/GenBank/DDBJ databases">
        <authorList>
            <consortium name="Pathogen Informatics"/>
        </authorList>
    </citation>
    <scope>NUCLEOTIDE SEQUENCE [LARGE SCALE GENOMIC DNA]</scope>
</reference>
<evidence type="ECO:0000259" key="3">
    <source>
        <dbReference type="PROSITE" id="PS50853"/>
    </source>
</evidence>
<dbReference type="PANTHER" id="PTHR46957:SF3">
    <property type="entry name" value="CYTOKINE RECEPTOR"/>
    <property type="match status" value="1"/>
</dbReference>
<dbReference type="PROSITE" id="PS50853">
    <property type="entry name" value="FN3"/>
    <property type="match status" value="2"/>
</dbReference>
<dbReference type="Gene3D" id="2.60.40.10">
    <property type="entry name" value="Immunoglobulins"/>
    <property type="match status" value="2"/>
</dbReference>
<feature type="domain" description="Fibronectin type-III" evidence="3">
    <location>
        <begin position="280"/>
        <end position="399"/>
    </location>
</feature>
<keyword evidence="1" id="KW-1133">Transmembrane helix</keyword>
<gene>
    <name evidence="4" type="ORF">DILT_LOCUS2963</name>
</gene>
<dbReference type="AlphaFoldDB" id="A0A3P6UMY0"/>
<keyword evidence="1" id="KW-0812">Transmembrane</keyword>
<dbReference type="SMART" id="SM00060">
    <property type="entry name" value="FN3"/>
    <property type="match status" value="3"/>
</dbReference>
<dbReference type="SUPFAM" id="SSF49265">
    <property type="entry name" value="Fibronectin type III"/>
    <property type="match status" value="2"/>
</dbReference>
<dbReference type="CDD" id="cd00063">
    <property type="entry name" value="FN3"/>
    <property type="match status" value="3"/>
</dbReference>
<feature type="domain" description="Ig-like" evidence="2">
    <location>
        <begin position="89"/>
        <end position="181"/>
    </location>
</feature>
<dbReference type="InterPro" id="IPR050713">
    <property type="entry name" value="RTP_Phos/Ushers"/>
</dbReference>
<proteinExistence type="predicted"/>
<dbReference type="InterPro" id="IPR007110">
    <property type="entry name" value="Ig-like_dom"/>
</dbReference>
<dbReference type="OrthoDB" id="6272615at2759"/>
<dbReference type="SUPFAM" id="SSF48726">
    <property type="entry name" value="Immunoglobulin"/>
    <property type="match status" value="1"/>
</dbReference>
<dbReference type="InterPro" id="IPR013783">
    <property type="entry name" value="Ig-like_fold"/>
</dbReference>
<sequence length="802" mass="87765">MLIDTACKSLQDSLVQTGAGQLRSEISLNKSPLVIYPSHFRTRSKNDYPDIIEEHVESTLHQDNMTAFITLFLFEFWLLCASLPLSVDPGSGNGENIVYSRVGSTVSLPCSNDSLPNDAESVWSGPALNETQVLNTEVTTKDYILTKNLITFANISQDVSGVYNCTVYFANGTITFQREIKVLDWPLLPQSIVLEKVNETAIRISRLGEEYAASTQVHEISILKGGQPVQSRNVSASSNETLFGGLSPFTNYTVLLSTRDILGPGKGSQEYNICTDPGRPTTRPEVSLINVTNTTATLHLVAPNLTQAVSGDFCLEAYLSAEGVFGPFHGFRIRYQGKQKEHEVFPTNSDRPLRHNETYLLTDLSPFTEYWVTAAISNGRFFGPSSNLTFRTLEGVPGPPPKIWIERKTATSLTAEWHSPGNLQGPIIGYKFKVLPSPPLPAYLVFSSSNLVGVLADGADNDDDDDDGGGGGDTDAASYALSACDDSTPILMSTSNVTHFVARDLNHSTCYWIQVAAETVAGTSNFSSYIIAYTHCLPLSIPQLSNITLVPDGLQLAWLQETPEALSADRLRFAVCIQSSALDNPNCHLVQSKPLSEANRYLGVLPRHIINNYNAEEILFSVQSACRPPNCLDGLNCATKSNLSNAFKINLQALLQSPPKSSRMELDDNAIGGIIGAVFVLLMICCVGPFSFLYWRSSCNYKGYEVARLNGDAGDQRTPLVLTMMRFEDSPHEPIPAADLPQRVALYHADEDAGYQAEFEVCNLQRSYPDKNCVAGVHFSIGNLLFTSCIFSTMSLFSQIPT</sequence>
<accession>A0A3P6UMY0</accession>
<dbReference type="GO" id="GO:0016020">
    <property type="term" value="C:membrane"/>
    <property type="evidence" value="ECO:0007669"/>
    <property type="project" value="UniProtKB-SubCell"/>
</dbReference>
<dbReference type="InterPro" id="IPR036179">
    <property type="entry name" value="Ig-like_dom_sf"/>
</dbReference>
<evidence type="ECO:0000313" key="5">
    <source>
        <dbReference type="Proteomes" id="UP000281553"/>
    </source>
</evidence>
<organism evidence="4 5">
    <name type="scientific">Dibothriocephalus latus</name>
    <name type="common">Fish tapeworm</name>
    <name type="synonym">Diphyllobothrium latum</name>
    <dbReference type="NCBI Taxonomy" id="60516"/>
    <lineage>
        <taxon>Eukaryota</taxon>
        <taxon>Metazoa</taxon>
        <taxon>Spiralia</taxon>
        <taxon>Lophotrochozoa</taxon>
        <taxon>Platyhelminthes</taxon>
        <taxon>Cestoda</taxon>
        <taxon>Eucestoda</taxon>
        <taxon>Diphyllobothriidea</taxon>
        <taxon>Diphyllobothriidae</taxon>
        <taxon>Dibothriocephalus</taxon>
    </lineage>
</organism>
<protein>
    <recommendedName>
        <fullName evidence="6">Fibronectin type-III domain-containing protein</fullName>
    </recommendedName>
</protein>
<feature type="domain" description="Fibronectin type-III" evidence="3">
    <location>
        <begin position="188"/>
        <end position="278"/>
    </location>
</feature>
<dbReference type="PROSITE" id="PS50835">
    <property type="entry name" value="IG_LIKE"/>
    <property type="match status" value="1"/>
</dbReference>
<keyword evidence="5" id="KW-1185">Reference proteome</keyword>
<dbReference type="Proteomes" id="UP000281553">
    <property type="component" value="Unassembled WGS sequence"/>
</dbReference>
<dbReference type="InterPro" id="IPR003961">
    <property type="entry name" value="FN3_dom"/>
</dbReference>
<dbReference type="InterPro" id="IPR036116">
    <property type="entry name" value="FN3_sf"/>
</dbReference>
<dbReference type="EMBL" id="UYRU01042901">
    <property type="protein sequence ID" value="VDK78701.1"/>
    <property type="molecule type" value="Genomic_DNA"/>
</dbReference>
<name>A0A3P6UMY0_DIBLA</name>
<keyword evidence="1" id="KW-0472">Membrane</keyword>
<feature type="transmembrane region" description="Helical" evidence="1">
    <location>
        <begin position="670"/>
        <end position="695"/>
    </location>
</feature>
<evidence type="ECO:0000259" key="2">
    <source>
        <dbReference type="PROSITE" id="PS50835"/>
    </source>
</evidence>
<evidence type="ECO:0008006" key="6">
    <source>
        <dbReference type="Google" id="ProtNLM"/>
    </source>
</evidence>